<reference evidence="5 6" key="1">
    <citation type="submission" date="2015-03" db="EMBL/GenBank/DDBJ databases">
        <title>Genome sequencing of Methylobacterium aquaticum DSM16371 type strain.</title>
        <authorList>
            <person name="Chaudhry V."/>
            <person name="Patil P.B."/>
        </authorList>
    </citation>
    <scope>NUCLEOTIDE SEQUENCE [LARGE SCALE GENOMIC DNA]</scope>
    <source>
        <strain evidence="5 6">DSM 16371</strain>
    </source>
</reference>
<dbReference type="Pfam" id="PF00903">
    <property type="entry name" value="Glyoxalase"/>
    <property type="match status" value="1"/>
</dbReference>
<evidence type="ECO:0000313" key="6">
    <source>
        <dbReference type="Proteomes" id="UP000035929"/>
    </source>
</evidence>
<comment type="similarity">
    <text evidence="1">Belongs to the bleomycin resistance protein family.</text>
</comment>
<dbReference type="InterPro" id="IPR004360">
    <property type="entry name" value="Glyas_Fos-R_dOase_dom"/>
</dbReference>
<keyword evidence="3" id="KW-0046">Antibiotic resistance</keyword>
<dbReference type="InterPro" id="IPR029068">
    <property type="entry name" value="Glyas_Bleomycin-R_OHBP_Dase"/>
</dbReference>
<evidence type="ECO:0000313" key="5">
    <source>
        <dbReference type="EMBL" id="KMO37924.1"/>
    </source>
</evidence>
<proteinExistence type="inferred from homology"/>
<name>A0A0J6SW26_9HYPH</name>
<dbReference type="InterPro" id="IPR000335">
    <property type="entry name" value="Bleomycin-R"/>
</dbReference>
<dbReference type="AlphaFoldDB" id="A0A0J6SW26"/>
<dbReference type="Proteomes" id="UP000035929">
    <property type="component" value="Unassembled WGS sequence"/>
</dbReference>
<dbReference type="GO" id="GO:0046677">
    <property type="term" value="P:response to antibiotic"/>
    <property type="evidence" value="ECO:0007669"/>
    <property type="project" value="UniProtKB-KW"/>
</dbReference>
<dbReference type="PROSITE" id="PS51819">
    <property type="entry name" value="VOC"/>
    <property type="match status" value="1"/>
</dbReference>
<gene>
    <name evidence="5" type="ORF">VP06_07370</name>
</gene>
<dbReference type="InterPro" id="IPR037523">
    <property type="entry name" value="VOC_core"/>
</dbReference>
<organism evidence="5 6">
    <name type="scientific">Methylobacterium aquaticum</name>
    <dbReference type="NCBI Taxonomy" id="270351"/>
    <lineage>
        <taxon>Bacteria</taxon>
        <taxon>Pseudomonadati</taxon>
        <taxon>Pseudomonadota</taxon>
        <taxon>Alphaproteobacteria</taxon>
        <taxon>Hyphomicrobiales</taxon>
        <taxon>Methylobacteriaceae</taxon>
        <taxon>Methylobacterium</taxon>
    </lineage>
</organism>
<dbReference type="RefSeq" id="WP_048463170.1">
    <property type="nucleotide sequence ID" value="NZ_JBNTQU010000029.1"/>
</dbReference>
<evidence type="ECO:0000256" key="1">
    <source>
        <dbReference type="ARBA" id="ARBA00011051"/>
    </source>
</evidence>
<dbReference type="OrthoDB" id="284897at2"/>
<evidence type="ECO:0000259" key="4">
    <source>
        <dbReference type="PROSITE" id="PS51819"/>
    </source>
</evidence>
<evidence type="ECO:0000256" key="2">
    <source>
        <dbReference type="ARBA" id="ARBA00021572"/>
    </source>
</evidence>
<protein>
    <recommendedName>
        <fullName evidence="2">Bleomycin resistance protein</fullName>
    </recommendedName>
</protein>
<feature type="domain" description="VOC" evidence="4">
    <location>
        <begin position="7"/>
        <end position="137"/>
    </location>
</feature>
<accession>A0A0J6SW26</accession>
<dbReference type="Gene3D" id="3.10.180.10">
    <property type="entry name" value="2,3-Dihydroxybiphenyl 1,2-Dioxygenase, domain 1"/>
    <property type="match status" value="1"/>
</dbReference>
<comment type="caution">
    <text evidence="5">The sequence shown here is derived from an EMBL/GenBank/DDBJ whole genome shotgun (WGS) entry which is preliminary data.</text>
</comment>
<dbReference type="PATRIC" id="fig|270351.6.peg.6139"/>
<evidence type="ECO:0000256" key="3">
    <source>
        <dbReference type="ARBA" id="ARBA00023251"/>
    </source>
</evidence>
<sequence length="147" mass="16524">MTDSLKRAKLVPELVVADLATSLRFWVDLIGFRIAYDRPENGFAYLDRDGAQVMLDQYNPSARHWLTGPMERPLGRGINLQIEVAAVEPVLERLDAAGWPLFMTVEDAWYRAGPIEVGQRQFLVQDPDGYLLRLGARLGERPASGRA</sequence>
<dbReference type="CDD" id="cd08349">
    <property type="entry name" value="BLMA_like"/>
    <property type="match status" value="1"/>
</dbReference>
<dbReference type="EMBL" id="LABX01000051">
    <property type="protein sequence ID" value="KMO37924.1"/>
    <property type="molecule type" value="Genomic_DNA"/>
</dbReference>
<dbReference type="SUPFAM" id="SSF54593">
    <property type="entry name" value="Glyoxalase/Bleomycin resistance protein/Dihydroxybiphenyl dioxygenase"/>
    <property type="match status" value="1"/>
</dbReference>